<dbReference type="InterPro" id="IPR010266">
    <property type="entry name" value="NnrS"/>
</dbReference>
<evidence type="ECO:0000313" key="3">
    <source>
        <dbReference type="Proteomes" id="UP000177583"/>
    </source>
</evidence>
<feature type="transmembrane region" description="Helical" evidence="1">
    <location>
        <begin position="319"/>
        <end position="337"/>
    </location>
</feature>
<sequence>MLVLPLLWWGGYLYFRLTLPLAYKANPLAVHGFGLLYGVFPMAALGFLFTAFPRWTGTLDQLNQAYLGPWWALTVGSGFYFAQLWIGEPWGRIGAFLLFAGLLWALMHLVRLFRAGQGFEKRQPGYVLFALFLGVVGSLFSLAHQLALTPQTYQLALSLGVYGFWPLLVLSISHRLVPFFTQSRMGDLGLKSYPQSLPLWTLGFLLKALGQMTDRQELWILSDSLLLVVTLVQFWGWKVWLPKKEGMLSYLYLSLYWLPVCLGLGFWAGVDRFLGGYNQHLSLAGLHALTIGLLAGMLLSMASRVYLGHSGQPVRANGFTHLCFFFLQLAALSRVGLELGMDGVPGLVTWIWLPVVFWLLCFGPWALRFLPLSFKPEGNEPNR</sequence>
<feature type="transmembrane region" description="Helical" evidence="1">
    <location>
        <begin position="28"/>
        <end position="53"/>
    </location>
</feature>
<reference evidence="2 3" key="1">
    <citation type="journal article" date="2016" name="Nat. Commun.">
        <title>Thousands of microbial genomes shed light on interconnected biogeochemical processes in an aquifer system.</title>
        <authorList>
            <person name="Anantharaman K."/>
            <person name="Brown C.T."/>
            <person name="Hug L.A."/>
            <person name="Sharon I."/>
            <person name="Castelle C.J."/>
            <person name="Probst A.J."/>
            <person name="Thomas B.C."/>
            <person name="Singh A."/>
            <person name="Wilkins M.J."/>
            <person name="Karaoz U."/>
            <person name="Brodie E.L."/>
            <person name="Williams K.H."/>
            <person name="Hubbard S.S."/>
            <person name="Banfield J.F."/>
        </authorList>
    </citation>
    <scope>NUCLEOTIDE SEQUENCE [LARGE SCALE GENOMIC DNA]</scope>
</reference>
<comment type="caution">
    <text evidence="2">The sequence shown here is derived from an EMBL/GenBank/DDBJ whole genome shotgun (WGS) entry which is preliminary data.</text>
</comment>
<feature type="transmembrane region" description="Helical" evidence="1">
    <location>
        <begin position="349"/>
        <end position="367"/>
    </location>
</feature>
<protein>
    <recommendedName>
        <fullName evidence="4">NnrS family protein</fullName>
    </recommendedName>
</protein>
<keyword evidence="1" id="KW-0812">Transmembrane</keyword>
<dbReference type="AlphaFoldDB" id="A0A1F6GRD6"/>
<feature type="transmembrane region" description="Helical" evidence="1">
    <location>
        <begin position="93"/>
        <end position="113"/>
    </location>
</feature>
<feature type="transmembrane region" description="Helical" evidence="1">
    <location>
        <begin position="125"/>
        <end position="147"/>
    </location>
</feature>
<feature type="transmembrane region" description="Helical" evidence="1">
    <location>
        <begin position="249"/>
        <end position="270"/>
    </location>
</feature>
<organism evidence="2 3">
    <name type="scientific">Candidatus Lambdaproteobacteria bacterium RIFOXYD2_FULL_56_26</name>
    <dbReference type="NCBI Taxonomy" id="1817773"/>
    <lineage>
        <taxon>Bacteria</taxon>
        <taxon>Pseudomonadati</taxon>
        <taxon>Pseudomonadota</taxon>
        <taxon>Candidatus Lambdaproteobacteria</taxon>
    </lineage>
</organism>
<feature type="transmembrane region" description="Helical" evidence="1">
    <location>
        <begin position="153"/>
        <end position="172"/>
    </location>
</feature>
<keyword evidence="1" id="KW-0472">Membrane</keyword>
<evidence type="ECO:0000313" key="2">
    <source>
        <dbReference type="EMBL" id="OGH00695.1"/>
    </source>
</evidence>
<name>A0A1F6GRD6_9PROT</name>
<feature type="transmembrane region" description="Helical" evidence="1">
    <location>
        <begin position="65"/>
        <end position="87"/>
    </location>
</feature>
<keyword evidence="1" id="KW-1133">Transmembrane helix</keyword>
<accession>A0A1F6GRD6</accession>
<evidence type="ECO:0008006" key="4">
    <source>
        <dbReference type="Google" id="ProtNLM"/>
    </source>
</evidence>
<proteinExistence type="predicted"/>
<evidence type="ECO:0000256" key="1">
    <source>
        <dbReference type="SAM" id="Phobius"/>
    </source>
</evidence>
<feature type="transmembrane region" description="Helical" evidence="1">
    <location>
        <begin position="218"/>
        <end position="237"/>
    </location>
</feature>
<gene>
    <name evidence="2" type="ORF">A2557_03410</name>
</gene>
<feature type="transmembrane region" description="Helical" evidence="1">
    <location>
        <begin position="282"/>
        <end position="307"/>
    </location>
</feature>
<dbReference type="EMBL" id="MFNF01000043">
    <property type="protein sequence ID" value="OGH00695.1"/>
    <property type="molecule type" value="Genomic_DNA"/>
</dbReference>
<dbReference type="Proteomes" id="UP000177583">
    <property type="component" value="Unassembled WGS sequence"/>
</dbReference>
<dbReference type="Pfam" id="PF05940">
    <property type="entry name" value="NnrS"/>
    <property type="match status" value="1"/>
</dbReference>